<feature type="transmembrane region" description="Helical" evidence="2">
    <location>
        <begin position="7"/>
        <end position="25"/>
    </location>
</feature>
<name>A0A9E7PR95_9EURY</name>
<proteinExistence type="predicted"/>
<reference evidence="3" key="1">
    <citation type="submission" date="2022-04" db="EMBL/GenBank/DDBJ databases">
        <title>Complete genome of Methanoplanus endosymbiosus DSM 3599.</title>
        <authorList>
            <person name="Chen S.-C."/>
            <person name="You Y.-T."/>
            <person name="Zhou Y.-Z."/>
            <person name="Lai M.-C."/>
        </authorList>
    </citation>
    <scope>NUCLEOTIDE SEQUENCE</scope>
    <source>
        <strain evidence="3">DSM 3599</strain>
    </source>
</reference>
<dbReference type="Proteomes" id="UP001060368">
    <property type="component" value="Chromosome"/>
</dbReference>
<accession>A0A9E7PR95</accession>
<keyword evidence="2" id="KW-1133">Transmembrane helix</keyword>
<feature type="coiled-coil region" evidence="1">
    <location>
        <begin position="63"/>
        <end position="90"/>
    </location>
</feature>
<dbReference type="GeneID" id="74307040"/>
<dbReference type="AlphaFoldDB" id="A0A9E7PR95"/>
<evidence type="ECO:0000256" key="1">
    <source>
        <dbReference type="SAM" id="Coils"/>
    </source>
</evidence>
<protein>
    <submittedName>
        <fullName evidence="3">Uncharacterized protein</fullName>
    </submittedName>
</protein>
<feature type="transmembrane region" description="Helical" evidence="2">
    <location>
        <begin position="31"/>
        <end position="52"/>
    </location>
</feature>
<keyword evidence="2" id="KW-0812">Transmembrane</keyword>
<sequence length="104" mass="11941">MDERNSTRDILLAVILVISTLVMVVRLWQDWIVALATGVMMISLAGLILSLCRKFENLENSVNERDRNMRQNLEQLSAEINEKCDDMSAEVNEVVSSIARRIYR</sequence>
<evidence type="ECO:0000313" key="3">
    <source>
        <dbReference type="EMBL" id="UUX93486.1"/>
    </source>
</evidence>
<keyword evidence="2" id="KW-0472">Membrane</keyword>
<keyword evidence="4" id="KW-1185">Reference proteome</keyword>
<organism evidence="3 4">
    <name type="scientific">Methanoplanus endosymbiosus</name>
    <dbReference type="NCBI Taxonomy" id="33865"/>
    <lineage>
        <taxon>Archaea</taxon>
        <taxon>Methanobacteriati</taxon>
        <taxon>Methanobacteriota</taxon>
        <taxon>Stenosarchaea group</taxon>
        <taxon>Methanomicrobia</taxon>
        <taxon>Methanomicrobiales</taxon>
        <taxon>Methanomicrobiaceae</taxon>
        <taxon>Methanoplanus</taxon>
    </lineage>
</organism>
<gene>
    <name evidence="3" type="ORF">L6E24_05050</name>
</gene>
<dbReference type="RefSeq" id="WP_257743623.1">
    <property type="nucleotide sequence ID" value="NZ_CP096115.1"/>
</dbReference>
<dbReference type="KEGG" id="mend:L6E24_05050"/>
<dbReference type="EMBL" id="CP096115">
    <property type="protein sequence ID" value="UUX93486.1"/>
    <property type="molecule type" value="Genomic_DNA"/>
</dbReference>
<keyword evidence="1" id="KW-0175">Coiled coil</keyword>
<evidence type="ECO:0000256" key="2">
    <source>
        <dbReference type="SAM" id="Phobius"/>
    </source>
</evidence>
<evidence type="ECO:0000313" key="4">
    <source>
        <dbReference type="Proteomes" id="UP001060368"/>
    </source>
</evidence>